<keyword evidence="3" id="KW-1185">Reference proteome</keyword>
<dbReference type="EMBL" id="CP055901">
    <property type="protein sequence ID" value="QKX61151.1"/>
    <property type="molecule type" value="Genomic_DNA"/>
</dbReference>
<dbReference type="Proteomes" id="UP000509510">
    <property type="component" value="Chromosome IV"/>
</dbReference>
<dbReference type="OrthoDB" id="5343483at2759"/>
<dbReference type="RefSeq" id="XP_035347326.1">
    <property type="nucleotide sequence ID" value="XM_035491433.1"/>
</dbReference>
<dbReference type="AlphaFoldDB" id="A0A7H8R614"/>
<feature type="compositionally biased region" description="Polar residues" evidence="1">
    <location>
        <begin position="1"/>
        <end position="11"/>
    </location>
</feature>
<sequence>MSVSPSSTSGFKQKAQHDIASPPAQRPHSSPTARRIVQPGSIQALLRDHCRVRLYVPPIAWTSKQLRLLNCQFVLQDGRRTRPAPLNSGLHDDGSSAAGGVAQRKLGRTTRAATYLTRTGTLTTKNPKCLAFYFDCRPVARVSSDLVFSSNSVTPSLAYITFDKIQSLRKRHVHVLSSKKINAPVLRIRQKKLNSLEPQNLAEDPYIVGILIALAQEQRWLREQQQGLQGQDTDVITSNQVEEVPAVITSSVAKSSCSFKVQVLALQGIAAGALYVYTANIPSEFLDKFEEPSRFSPSSPLVITYDIIPLGRSTMLHKLHRLLCFGSCSFCSSCNETQEVCAAN</sequence>
<proteinExistence type="predicted"/>
<evidence type="ECO:0000256" key="1">
    <source>
        <dbReference type="SAM" id="MobiDB-lite"/>
    </source>
</evidence>
<organism evidence="2 3">
    <name type="scientific">Talaromyces rugulosus</name>
    <name type="common">Penicillium rugulosum</name>
    <dbReference type="NCBI Taxonomy" id="121627"/>
    <lineage>
        <taxon>Eukaryota</taxon>
        <taxon>Fungi</taxon>
        <taxon>Dikarya</taxon>
        <taxon>Ascomycota</taxon>
        <taxon>Pezizomycotina</taxon>
        <taxon>Eurotiomycetes</taxon>
        <taxon>Eurotiomycetidae</taxon>
        <taxon>Eurotiales</taxon>
        <taxon>Trichocomaceae</taxon>
        <taxon>Talaromyces</taxon>
        <taxon>Talaromyces sect. Islandici</taxon>
    </lineage>
</organism>
<dbReference type="GeneID" id="55995787"/>
<reference evidence="3" key="1">
    <citation type="submission" date="2020-06" db="EMBL/GenBank/DDBJ databases">
        <title>A chromosome-scale genome assembly of Talaromyces rugulosus W13939.</title>
        <authorList>
            <person name="Wang B."/>
            <person name="Guo L."/>
            <person name="Ye K."/>
            <person name="Wang L."/>
        </authorList>
    </citation>
    <scope>NUCLEOTIDE SEQUENCE [LARGE SCALE GENOMIC DNA]</scope>
    <source>
        <strain evidence="3">W13939</strain>
    </source>
</reference>
<gene>
    <name evidence="2" type="ORF">TRUGW13939_08298</name>
</gene>
<feature type="region of interest" description="Disordered" evidence="1">
    <location>
        <begin position="1"/>
        <end position="34"/>
    </location>
</feature>
<feature type="region of interest" description="Disordered" evidence="1">
    <location>
        <begin position="82"/>
        <end position="102"/>
    </location>
</feature>
<evidence type="ECO:0000313" key="2">
    <source>
        <dbReference type="EMBL" id="QKX61151.1"/>
    </source>
</evidence>
<evidence type="ECO:0000313" key="3">
    <source>
        <dbReference type="Proteomes" id="UP000509510"/>
    </source>
</evidence>
<protein>
    <submittedName>
        <fullName evidence="2">Uncharacterized protein</fullName>
    </submittedName>
</protein>
<name>A0A7H8R614_TALRU</name>
<dbReference type="KEGG" id="trg:TRUGW13939_08298"/>
<accession>A0A7H8R614</accession>